<feature type="transmembrane region" description="Helical" evidence="1">
    <location>
        <begin position="46"/>
        <end position="67"/>
    </location>
</feature>
<evidence type="ECO:0000313" key="2">
    <source>
        <dbReference type="EMBL" id="MBM3114328.1"/>
    </source>
</evidence>
<feature type="transmembrane region" description="Helical" evidence="1">
    <location>
        <begin position="12"/>
        <end position="34"/>
    </location>
</feature>
<comment type="caution">
    <text evidence="2">The sequence shown here is derived from an EMBL/GenBank/DDBJ whole genome shotgun (WGS) entry which is preliminary data.</text>
</comment>
<keyword evidence="3" id="KW-1185">Reference proteome</keyword>
<dbReference type="RefSeq" id="WP_203536029.1">
    <property type="nucleotide sequence ID" value="NZ_JAESND010000001.1"/>
</dbReference>
<keyword evidence="1" id="KW-0472">Membrane</keyword>
<evidence type="ECO:0000313" key="3">
    <source>
        <dbReference type="Proteomes" id="UP000809431"/>
    </source>
</evidence>
<gene>
    <name evidence="2" type="ORF">JMJ54_00685</name>
</gene>
<accession>A0ABS2BFD4</accession>
<sequence>MKRPTWSRMGIVVAGLAFGYCFYGFGFFVLAVGHMNPRPPRYFYELSIAFQFIPLLGSALGWLCWLFTYARKGLWLAILAAAWVALSIPALQAALPYLPPGPRSVAQNA</sequence>
<protein>
    <submittedName>
        <fullName evidence="2">Uncharacterized protein</fullName>
    </submittedName>
</protein>
<dbReference type="Proteomes" id="UP000809431">
    <property type="component" value="Unassembled WGS sequence"/>
</dbReference>
<proteinExistence type="predicted"/>
<feature type="transmembrane region" description="Helical" evidence="1">
    <location>
        <begin position="74"/>
        <end position="95"/>
    </location>
</feature>
<keyword evidence="1" id="KW-0812">Transmembrane</keyword>
<name>A0ABS2BFD4_9NEIS</name>
<reference evidence="2 3" key="1">
    <citation type="submission" date="2021-01" db="EMBL/GenBank/DDBJ databases">
        <title>Draft Genome Sequence and Polyhydroxyalkanoate Biosynthetic Potential of Jeongeupia naejangsanensis Type Strain DSM 24253.</title>
        <authorList>
            <person name="Turrini P."/>
            <person name="Artuso I."/>
            <person name="Lugli G.A."/>
            <person name="Frangipani E."/>
            <person name="Ventura M."/>
            <person name="Visca P."/>
        </authorList>
    </citation>
    <scope>NUCLEOTIDE SEQUENCE [LARGE SCALE GENOMIC DNA]</scope>
    <source>
        <strain evidence="2 3">DSM 24253</strain>
    </source>
</reference>
<evidence type="ECO:0000256" key="1">
    <source>
        <dbReference type="SAM" id="Phobius"/>
    </source>
</evidence>
<dbReference type="EMBL" id="JAESND010000001">
    <property type="protein sequence ID" value="MBM3114328.1"/>
    <property type="molecule type" value="Genomic_DNA"/>
</dbReference>
<keyword evidence="1" id="KW-1133">Transmembrane helix</keyword>
<organism evidence="2 3">
    <name type="scientific">Jeongeupia naejangsanensis</name>
    <dbReference type="NCBI Taxonomy" id="613195"/>
    <lineage>
        <taxon>Bacteria</taxon>
        <taxon>Pseudomonadati</taxon>
        <taxon>Pseudomonadota</taxon>
        <taxon>Betaproteobacteria</taxon>
        <taxon>Neisseriales</taxon>
        <taxon>Chitinibacteraceae</taxon>
        <taxon>Jeongeupia</taxon>
    </lineage>
</organism>